<evidence type="ECO:0000313" key="2">
    <source>
        <dbReference type="Proteomes" id="UP000295818"/>
    </source>
</evidence>
<gene>
    <name evidence="1" type="ORF">EV644_1212</name>
</gene>
<protein>
    <submittedName>
        <fullName evidence="1">Uncharacterized protein</fullName>
    </submittedName>
</protein>
<dbReference type="EMBL" id="SLWM01000021">
    <property type="protein sequence ID" value="TCO13923.1"/>
    <property type="molecule type" value="Genomic_DNA"/>
</dbReference>
<sequence>MNAAENLLALRPALLRRTVHDRNEVRHPESHFLDFVIDGQSLSDLIPEGQGLVTPFNRPWLATVPEAVEQLRGRKPCTDLAPGRVPLLVCGECGDLACGAVTTALDVGQTTTTWADFRWEDGATPSTSIHVPSERLSFSSRIYLDVVSDAAERVAGLPYDQLANEGRRSRWPWQWGWRLPKED</sequence>
<accession>A0ABY2BB25</accession>
<comment type="caution">
    <text evidence="1">The sequence shown here is derived from an EMBL/GenBank/DDBJ whole genome shotgun (WGS) entry which is preliminary data.</text>
</comment>
<organism evidence="1 2">
    <name type="scientific">Kribbella orskensis</name>
    <dbReference type="NCBI Taxonomy" id="2512216"/>
    <lineage>
        <taxon>Bacteria</taxon>
        <taxon>Bacillati</taxon>
        <taxon>Actinomycetota</taxon>
        <taxon>Actinomycetes</taxon>
        <taxon>Propionibacteriales</taxon>
        <taxon>Kribbellaceae</taxon>
        <taxon>Kribbella</taxon>
    </lineage>
</organism>
<proteinExistence type="predicted"/>
<reference evidence="1 2" key="1">
    <citation type="journal article" date="2015" name="Stand. Genomic Sci.">
        <title>Genomic Encyclopedia of Bacterial and Archaeal Type Strains, Phase III: the genomes of soil and plant-associated and newly described type strains.</title>
        <authorList>
            <person name="Whitman W.B."/>
            <person name="Woyke T."/>
            <person name="Klenk H.P."/>
            <person name="Zhou Y."/>
            <person name="Lilburn T.G."/>
            <person name="Beck B.J."/>
            <person name="De Vos P."/>
            <person name="Vandamme P."/>
            <person name="Eisen J.A."/>
            <person name="Garrity G."/>
            <person name="Hugenholtz P."/>
            <person name="Kyrpides N.C."/>
        </authorList>
    </citation>
    <scope>NUCLEOTIDE SEQUENCE [LARGE SCALE GENOMIC DNA]</scope>
    <source>
        <strain evidence="1 2">VKM Ac-2538</strain>
    </source>
</reference>
<keyword evidence="2" id="KW-1185">Reference proteome</keyword>
<dbReference type="Proteomes" id="UP000295818">
    <property type="component" value="Unassembled WGS sequence"/>
</dbReference>
<dbReference type="RefSeq" id="WP_132194601.1">
    <property type="nucleotide sequence ID" value="NZ_SLWM01000021.1"/>
</dbReference>
<evidence type="ECO:0000313" key="1">
    <source>
        <dbReference type="EMBL" id="TCO13923.1"/>
    </source>
</evidence>
<name>A0ABY2BB25_9ACTN</name>